<dbReference type="AlphaFoldDB" id="A0A974P747"/>
<proteinExistence type="predicted"/>
<gene>
    <name evidence="1" type="ORF">JKL49_12130</name>
</gene>
<sequence length="46" mass="4739">MLMGATGRAGNRVADGDLEIEDAVDLCVQIALGGLERLAAQARARA</sequence>
<dbReference type="EMBL" id="CP068570">
    <property type="protein sequence ID" value="QQZ51645.1"/>
    <property type="molecule type" value="Genomic_DNA"/>
</dbReference>
<name>A0A974P747_9CAUL</name>
<reference evidence="1" key="1">
    <citation type="submission" date="2021-01" db="EMBL/GenBank/DDBJ databases">
        <title>Genome sequence of Phenylobacterium sp. 20VBR1 isolated from a valley glaceir, Ny-Alesund, Svalbard.</title>
        <authorList>
            <person name="Thomas F.A."/>
            <person name="Krishnan K.P."/>
            <person name="Sinha R.K."/>
        </authorList>
    </citation>
    <scope>NUCLEOTIDE SEQUENCE</scope>
    <source>
        <strain evidence="1">20VBR1</strain>
    </source>
</reference>
<protein>
    <submittedName>
        <fullName evidence="1">Uncharacterized protein</fullName>
    </submittedName>
</protein>
<evidence type="ECO:0000313" key="1">
    <source>
        <dbReference type="EMBL" id="QQZ51645.1"/>
    </source>
</evidence>
<organism evidence="1">
    <name type="scientific">Phenylobacterium glaciei</name>
    <dbReference type="NCBI Taxonomy" id="2803784"/>
    <lineage>
        <taxon>Bacteria</taxon>
        <taxon>Pseudomonadati</taxon>
        <taxon>Pseudomonadota</taxon>
        <taxon>Alphaproteobacteria</taxon>
        <taxon>Caulobacterales</taxon>
        <taxon>Caulobacteraceae</taxon>
        <taxon>Phenylobacterium</taxon>
    </lineage>
</organism>
<accession>A0A974P747</accession>